<dbReference type="PANTHER" id="PTHR34980">
    <property type="entry name" value="INNER MEMBRANE PROTEIN-RELATED-RELATED"/>
    <property type="match status" value="1"/>
</dbReference>
<dbReference type="EMBL" id="BMSX01000024">
    <property type="protein sequence ID" value="GGR49070.1"/>
    <property type="molecule type" value="Genomic_DNA"/>
</dbReference>
<keyword evidence="3" id="KW-1185">Reference proteome</keyword>
<dbReference type="InterPro" id="IPR008523">
    <property type="entry name" value="DUF805"/>
</dbReference>
<proteinExistence type="predicted"/>
<dbReference type="PANTHER" id="PTHR34980:SF2">
    <property type="entry name" value="INNER MEMBRANE PROTEIN YHAH-RELATED"/>
    <property type="match status" value="1"/>
</dbReference>
<gene>
    <name evidence="2" type="ORF">GCM10010251_77670</name>
</gene>
<evidence type="ECO:0000256" key="1">
    <source>
        <dbReference type="SAM" id="Phobius"/>
    </source>
</evidence>
<dbReference type="GO" id="GO:0005886">
    <property type="term" value="C:plasma membrane"/>
    <property type="evidence" value="ECO:0007669"/>
    <property type="project" value="TreeGrafter"/>
</dbReference>
<organism evidence="2 3">
    <name type="scientific">Streptomyces aurantiogriseus</name>
    <dbReference type="NCBI Taxonomy" id="66870"/>
    <lineage>
        <taxon>Bacteria</taxon>
        <taxon>Bacillati</taxon>
        <taxon>Actinomycetota</taxon>
        <taxon>Actinomycetes</taxon>
        <taxon>Kitasatosporales</taxon>
        <taxon>Streptomycetaceae</taxon>
        <taxon>Streptomyces</taxon>
    </lineage>
</organism>
<dbReference type="Proteomes" id="UP000658320">
    <property type="component" value="Unassembled WGS sequence"/>
</dbReference>
<evidence type="ECO:0000313" key="2">
    <source>
        <dbReference type="EMBL" id="GGR49070.1"/>
    </source>
</evidence>
<keyword evidence="1" id="KW-0812">Transmembrane</keyword>
<accession>A0A918FL77</accession>
<sequence length="122" mass="13637">MSWFILVLKKSLVFRGRARRTEYWMFTLISSLIYIALLVADEFVGNEVLSIGFTVAILLPALAVTVRRLHDTDRSGWWSLIGVVPCVGTIVMLIFTAAEGTPGQNKYGMNPKESHMFTDATP</sequence>
<reference evidence="2" key="1">
    <citation type="journal article" date="2014" name="Int. J. Syst. Evol. Microbiol.">
        <title>Complete genome sequence of Corynebacterium casei LMG S-19264T (=DSM 44701T), isolated from a smear-ripened cheese.</title>
        <authorList>
            <consortium name="US DOE Joint Genome Institute (JGI-PGF)"/>
            <person name="Walter F."/>
            <person name="Albersmeier A."/>
            <person name="Kalinowski J."/>
            <person name="Ruckert C."/>
        </authorList>
    </citation>
    <scope>NUCLEOTIDE SEQUENCE</scope>
    <source>
        <strain evidence="2">JCM 4346</strain>
    </source>
</reference>
<feature type="transmembrane region" description="Helical" evidence="1">
    <location>
        <begin position="46"/>
        <end position="65"/>
    </location>
</feature>
<evidence type="ECO:0000313" key="3">
    <source>
        <dbReference type="Proteomes" id="UP000658320"/>
    </source>
</evidence>
<keyword evidence="1" id="KW-1133">Transmembrane helix</keyword>
<dbReference type="Pfam" id="PF05656">
    <property type="entry name" value="DUF805"/>
    <property type="match status" value="1"/>
</dbReference>
<comment type="caution">
    <text evidence="2">The sequence shown here is derived from an EMBL/GenBank/DDBJ whole genome shotgun (WGS) entry which is preliminary data.</text>
</comment>
<protein>
    <submittedName>
        <fullName evidence="2">DUF805 domain-containing protein</fullName>
    </submittedName>
</protein>
<name>A0A918FL77_9ACTN</name>
<reference evidence="2" key="2">
    <citation type="submission" date="2020-09" db="EMBL/GenBank/DDBJ databases">
        <authorList>
            <person name="Sun Q."/>
            <person name="Ohkuma M."/>
        </authorList>
    </citation>
    <scope>NUCLEOTIDE SEQUENCE</scope>
    <source>
        <strain evidence="2">JCM 4346</strain>
    </source>
</reference>
<keyword evidence="1" id="KW-0472">Membrane</keyword>
<dbReference type="RefSeq" id="WP_189942710.1">
    <property type="nucleotide sequence ID" value="NZ_BMSX01000024.1"/>
</dbReference>
<feature type="transmembrane region" description="Helical" evidence="1">
    <location>
        <begin position="21"/>
        <end position="40"/>
    </location>
</feature>
<feature type="transmembrane region" description="Helical" evidence="1">
    <location>
        <begin position="77"/>
        <end position="98"/>
    </location>
</feature>
<dbReference type="AlphaFoldDB" id="A0A918FL77"/>